<keyword evidence="1" id="KW-0808">Transferase</keyword>
<sequence length="358" mass="39811">MRVLQLIDSLNAGGAERVAVNYASVLASRLEGSYLCATREEGLLMESISKDVGYLFLNKRKTIDLAAIKRLNTFLKQNNIDVIHAHATSFFLATLIKILNPNLVLVWHDHYGNSEFLESRPRYVLKKCSKWFNHIITVNAKLESWAIANLSTASVTYLPNFAQVDSNEPQTILKGVFGKRIVCLANLRPQKDHLNLLKAFQLVLKKHADWTLHLVGKDFQDHYASRIKGYISKNNLKQSAFIYGSCSDIHHVLNQSDIGVLASQSEGLPVSLLEYGLSKLPVVATDVGDCHKVISTEEEGLLVEPKHSEALAQAITAYIENAELRNVAAENLNAKVLSEFSETGVIDALITIYNSNKP</sequence>
<dbReference type="EC" id="2.4.-.-" evidence="1"/>
<keyword evidence="1" id="KW-0328">Glycosyltransferase</keyword>
<dbReference type="Proteomes" id="UP001647509">
    <property type="component" value="Unassembled WGS sequence"/>
</dbReference>
<accession>A0ACC5UCR5</accession>
<comment type="caution">
    <text evidence="1">The sequence shown here is derived from an EMBL/GenBank/DDBJ whole genome shotgun (WGS) entry which is preliminary data.</text>
</comment>
<evidence type="ECO:0000313" key="1">
    <source>
        <dbReference type="EMBL" id="MBU2952128.1"/>
    </source>
</evidence>
<organism evidence="1 2">
    <name type="scientific">Pseudotamlana agarivorans</name>
    <dbReference type="NCBI Taxonomy" id="481183"/>
    <lineage>
        <taxon>Bacteria</taxon>
        <taxon>Pseudomonadati</taxon>
        <taxon>Bacteroidota</taxon>
        <taxon>Flavobacteriia</taxon>
        <taxon>Flavobacteriales</taxon>
        <taxon>Flavobacteriaceae</taxon>
        <taxon>Pseudotamlana</taxon>
    </lineage>
</organism>
<keyword evidence="2" id="KW-1185">Reference proteome</keyword>
<protein>
    <submittedName>
        <fullName evidence="1">Glycosyltransferase</fullName>
        <ecNumber evidence="1">2.4.-.-</ecNumber>
    </submittedName>
</protein>
<gene>
    <name evidence="1" type="ORF">KO493_15615</name>
</gene>
<proteinExistence type="predicted"/>
<reference evidence="1" key="1">
    <citation type="submission" date="2021-05" db="EMBL/GenBank/DDBJ databases">
        <title>Draft genomes of bacteria isolated from model marine particles.</title>
        <authorList>
            <person name="Datta M.S."/>
            <person name="Schwartzman J.A."/>
            <person name="Enke T.N."/>
            <person name="Saavedra J."/>
            <person name="Cermak N."/>
            <person name="Cordero O.X."/>
        </authorList>
    </citation>
    <scope>NUCLEOTIDE SEQUENCE</scope>
    <source>
        <strain evidence="1">I2M19</strain>
    </source>
</reference>
<name>A0ACC5UCR5_9FLAO</name>
<dbReference type="EMBL" id="JAHKPD010000025">
    <property type="protein sequence ID" value="MBU2952128.1"/>
    <property type="molecule type" value="Genomic_DNA"/>
</dbReference>
<evidence type="ECO:0000313" key="2">
    <source>
        <dbReference type="Proteomes" id="UP001647509"/>
    </source>
</evidence>